<evidence type="ECO:0000313" key="5">
    <source>
        <dbReference type="Proteomes" id="UP000284219"/>
    </source>
</evidence>
<dbReference type="GO" id="GO:0004252">
    <property type="term" value="F:serine-type endopeptidase activity"/>
    <property type="evidence" value="ECO:0007669"/>
    <property type="project" value="UniProtKB-UniRule"/>
</dbReference>
<feature type="domain" description="PDZ" evidence="2">
    <location>
        <begin position="100"/>
        <end position="170"/>
    </location>
</feature>
<dbReference type="PROSITE" id="PS50106">
    <property type="entry name" value="PDZ"/>
    <property type="match status" value="1"/>
</dbReference>
<dbReference type="SMART" id="SM00228">
    <property type="entry name" value="PDZ"/>
    <property type="match status" value="1"/>
</dbReference>
<dbReference type="InterPro" id="IPR036034">
    <property type="entry name" value="PDZ_sf"/>
</dbReference>
<proteinExistence type="inferred from homology"/>
<name>A0A419SJM4_9BACL</name>
<dbReference type="OrthoDB" id="2356897at2"/>
<dbReference type="Pfam" id="PF13180">
    <property type="entry name" value="PDZ_2"/>
    <property type="match status" value="1"/>
</dbReference>
<dbReference type="AlphaFoldDB" id="A0A419SJM4"/>
<dbReference type="Pfam" id="PF05362">
    <property type="entry name" value="Lon_C"/>
    <property type="match status" value="1"/>
</dbReference>
<dbReference type="InterPro" id="IPR027065">
    <property type="entry name" value="Lon_Prtase"/>
</dbReference>
<organism evidence="4 5">
    <name type="scientific">Ammoniphilus oxalaticus</name>
    <dbReference type="NCBI Taxonomy" id="66863"/>
    <lineage>
        <taxon>Bacteria</taxon>
        <taxon>Bacillati</taxon>
        <taxon>Bacillota</taxon>
        <taxon>Bacilli</taxon>
        <taxon>Bacillales</taxon>
        <taxon>Paenibacillaceae</taxon>
        <taxon>Aneurinibacillus group</taxon>
        <taxon>Ammoniphilus</taxon>
    </lineage>
</organism>
<dbReference type="InterPro" id="IPR001478">
    <property type="entry name" value="PDZ"/>
</dbReference>
<dbReference type="SUPFAM" id="SSF54211">
    <property type="entry name" value="Ribosomal protein S5 domain 2-like"/>
    <property type="match status" value="1"/>
</dbReference>
<dbReference type="Gene3D" id="3.30.230.10">
    <property type="match status" value="1"/>
</dbReference>
<dbReference type="InterPro" id="IPR008269">
    <property type="entry name" value="Lon_proteolytic"/>
</dbReference>
<protein>
    <recommendedName>
        <fullName evidence="1">endopeptidase La</fullName>
        <ecNumber evidence="1">3.4.21.53</ecNumber>
    </recommendedName>
</protein>
<evidence type="ECO:0000313" key="4">
    <source>
        <dbReference type="EMBL" id="RKD24162.1"/>
    </source>
</evidence>
<keyword evidence="1" id="KW-0720">Serine protease</keyword>
<sequence length="344" mass="37819">MRNRRIWGLFAFFLFIFIGMNTKVPYYIYQPGSALPLAPIIQVEDGYAEEQGTFRLTTIRTGPTNVAGALWASLDANAELVKAEHVHSPHESNEQYLQRQLAVMKASQDTAKIVAFQKAGFDIKLKNSGAIIMQIIPGYPAEKVLQVGDVIFRVDDVQIETAEDLMDALKGRQVNEETLIHFARDGKPQAAKLTLTSLPALPGEESKPGIGIASPITKRVFELPKNVEIKSAEIGGPSAGLMFTLEMMNQLLPGDLTKGYDIAGTGTINEDGSIGRIGGIEYKVVAAAREQTEIFFAPAEKDEKGVSNYDQAIKKAKSQNLKMKIIAVREIDDVLDYLKKLPPR</sequence>
<dbReference type="EC" id="3.4.21.53" evidence="1"/>
<dbReference type="RefSeq" id="WP_120189424.1">
    <property type="nucleotide sequence ID" value="NZ_MCHY01000008.1"/>
</dbReference>
<dbReference type="SUPFAM" id="SSF50156">
    <property type="entry name" value="PDZ domain-like"/>
    <property type="match status" value="1"/>
</dbReference>
<accession>A0A419SJM4</accession>
<dbReference type="NCBIfam" id="NF041438">
    <property type="entry name" value="SepM_fam_S16"/>
    <property type="match status" value="1"/>
</dbReference>
<reference evidence="4 5" key="1">
    <citation type="submission" date="2016-08" db="EMBL/GenBank/DDBJ databases">
        <title>Novel Firmicute Genomes.</title>
        <authorList>
            <person name="Poppleton D.I."/>
            <person name="Gribaldo S."/>
        </authorList>
    </citation>
    <scope>NUCLEOTIDE SEQUENCE [LARGE SCALE GENOMIC DNA]</scope>
    <source>
        <strain evidence="4 5">RAOx-1</strain>
    </source>
</reference>
<keyword evidence="1" id="KW-0378">Hydrolase</keyword>
<evidence type="ECO:0000256" key="1">
    <source>
        <dbReference type="PROSITE-ProRule" id="PRU01122"/>
    </source>
</evidence>
<dbReference type="PROSITE" id="PS51786">
    <property type="entry name" value="LON_PROTEOLYTIC"/>
    <property type="match status" value="1"/>
</dbReference>
<dbReference type="InterPro" id="IPR020568">
    <property type="entry name" value="Ribosomal_Su5_D2-typ_SF"/>
</dbReference>
<feature type="active site" evidence="1">
    <location>
        <position position="283"/>
    </location>
</feature>
<keyword evidence="1" id="KW-0645">Protease</keyword>
<keyword evidence="5" id="KW-1185">Reference proteome</keyword>
<feature type="active site" evidence="1">
    <location>
        <position position="238"/>
    </location>
</feature>
<dbReference type="GO" id="GO:0030163">
    <property type="term" value="P:protein catabolic process"/>
    <property type="evidence" value="ECO:0007669"/>
    <property type="project" value="InterPro"/>
</dbReference>
<comment type="catalytic activity">
    <reaction evidence="1">
        <text>Hydrolysis of proteins in presence of ATP.</text>
        <dbReference type="EC" id="3.4.21.53"/>
    </reaction>
</comment>
<dbReference type="GO" id="GO:0004176">
    <property type="term" value="F:ATP-dependent peptidase activity"/>
    <property type="evidence" value="ECO:0007669"/>
    <property type="project" value="UniProtKB-UniRule"/>
</dbReference>
<comment type="caution">
    <text evidence="4">The sequence shown here is derived from an EMBL/GenBank/DDBJ whole genome shotgun (WGS) entry which is preliminary data.</text>
</comment>
<evidence type="ECO:0000259" key="3">
    <source>
        <dbReference type="PROSITE" id="PS51786"/>
    </source>
</evidence>
<dbReference type="GO" id="GO:0006508">
    <property type="term" value="P:proteolysis"/>
    <property type="evidence" value="ECO:0007669"/>
    <property type="project" value="UniProtKB-KW"/>
</dbReference>
<comment type="similarity">
    <text evidence="1">Belongs to the peptidase S16 family.</text>
</comment>
<dbReference type="InterPro" id="IPR014721">
    <property type="entry name" value="Ribsml_uS5_D2-typ_fold_subgr"/>
</dbReference>
<feature type="domain" description="Lon proteolytic" evidence="3">
    <location>
        <begin position="187"/>
        <end position="341"/>
    </location>
</feature>
<dbReference type="GO" id="GO:0005524">
    <property type="term" value="F:ATP binding"/>
    <property type="evidence" value="ECO:0007669"/>
    <property type="project" value="InterPro"/>
</dbReference>
<gene>
    <name evidence="4" type="ORF">BEP19_07075</name>
</gene>
<evidence type="ECO:0000259" key="2">
    <source>
        <dbReference type="PROSITE" id="PS50106"/>
    </source>
</evidence>
<dbReference type="Gene3D" id="2.30.42.10">
    <property type="match status" value="1"/>
</dbReference>
<dbReference type="EMBL" id="MCHY01000008">
    <property type="protein sequence ID" value="RKD24162.1"/>
    <property type="molecule type" value="Genomic_DNA"/>
</dbReference>
<dbReference type="Proteomes" id="UP000284219">
    <property type="component" value="Unassembled WGS sequence"/>
</dbReference>
<dbReference type="PANTHER" id="PTHR10046">
    <property type="entry name" value="ATP DEPENDENT LON PROTEASE FAMILY MEMBER"/>
    <property type="match status" value="1"/>
</dbReference>